<keyword evidence="2" id="KW-1185">Reference proteome</keyword>
<sequence>MTGSVLARKTWGRTLMERETDPANSGDLGQRLEQAVPLAQVALLNMVRIMAAEGVPREELALLIPAGWPKTVKRAFVALLPRLKDVAHLLSLGDGIDQWESLPAERKAAYLAAAYGRVMDSPLPDIPHASGTAPV</sequence>
<proteinExistence type="predicted"/>
<reference evidence="2" key="1">
    <citation type="journal article" date="2019" name="Int. J. Syst. Evol. Microbiol.">
        <title>The Global Catalogue of Microorganisms (GCM) 10K type strain sequencing project: providing services to taxonomists for standard genome sequencing and annotation.</title>
        <authorList>
            <consortium name="The Broad Institute Genomics Platform"/>
            <consortium name="The Broad Institute Genome Sequencing Center for Infectious Disease"/>
            <person name="Wu L."/>
            <person name="Ma J."/>
        </authorList>
    </citation>
    <scope>NUCLEOTIDE SEQUENCE [LARGE SCALE GENOMIC DNA]</scope>
    <source>
        <strain evidence="2">JCM 9377</strain>
    </source>
</reference>
<comment type="caution">
    <text evidence="1">The sequence shown here is derived from an EMBL/GenBank/DDBJ whole genome shotgun (WGS) entry which is preliminary data.</text>
</comment>
<dbReference type="Proteomes" id="UP001501237">
    <property type="component" value="Unassembled WGS sequence"/>
</dbReference>
<accession>A0ABP6QMS2</accession>
<organism evidence="1 2">
    <name type="scientific">Actinocorallia longicatena</name>
    <dbReference type="NCBI Taxonomy" id="111803"/>
    <lineage>
        <taxon>Bacteria</taxon>
        <taxon>Bacillati</taxon>
        <taxon>Actinomycetota</taxon>
        <taxon>Actinomycetes</taxon>
        <taxon>Streptosporangiales</taxon>
        <taxon>Thermomonosporaceae</taxon>
        <taxon>Actinocorallia</taxon>
    </lineage>
</organism>
<name>A0ABP6QMS2_9ACTN</name>
<dbReference type="EMBL" id="BAAAUV010000039">
    <property type="protein sequence ID" value="GAA3239832.1"/>
    <property type="molecule type" value="Genomic_DNA"/>
</dbReference>
<gene>
    <name evidence="1" type="ORF">GCM10010468_76230</name>
</gene>
<evidence type="ECO:0000313" key="1">
    <source>
        <dbReference type="EMBL" id="GAA3239832.1"/>
    </source>
</evidence>
<protein>
    <submittedName>
        <fullName evidence="1">Uncharacterized protein</fullName>
    </submittedName>
</protein>
<evidence type="ECO:0000313" key="2">
    <source>
        <dbReference type="Proteomes" id="UP001501237"/>
    </source>
</evidence>